<name>A0A937AJU2_9HYPH</name>
<keyword evidence="3 5" id="KW-0694">RNA-binding</keyword>
<dbReference type="GO" id="GO:0003735">
    <property type="term" value="F:structural constituent of ribosome"/>
    <property type="evidence" value="ECO:0007669"/>
    <property type="project" value="UniProtKB-UniRule"/>
</dbReference>
<proteinExistence type="inferred from homology"/>
<accession>A0A937AJU2</accession>
<dbReference type="PIRSF" id="PIRSF002162">
    <property type="entry name" value="Ribosomal_L6"/>
    <property type="match status" value="1"/>
</dbReference>
<comment type="similarity">
    <text evidence="3 4">Belongs to the universal ribosomal protein uL6 family.</text>
</comment>
<evidence type="ECO:0000256" key="1">
    <source>
        <dbReference type="ARBA" id="ARBA00022980"/>
    </source>
</evidence>
<dbReference type="Pfam" id="PF00347">
    <property type="entry name" value="Ribosomal_L6"/>
    <property type="match status" value="2"/>
</dbReference>
<dbReference type="InterPro" id="IPR019906">
    <property type="entry name" value="Ribosomal_uL6_bac-type"/>
</dbReference>
<keyword evidence="3 5" id="KW-0699">rRNA-binding</keyword>
<dbReference type="GO" id="GO:0002181">
    <property type="term" value="P:cytoplasmic translation"/>
    <property type="evidence" value="ECO:0007669"/>
    <property type="project" value="TreeGrafter"/>
</dbReference>
<keyword evidence="1 3" id="KW-0689">Ribosomal protein</keyword>
<dbReference type="Proteomes" id="UP000736856">
    <property type="component" value="Unassembled WGS sequence"/>
</dbReference>
<dbReference type="PRINTS" id="PR00059">
    <property type="entry name" value="RIBOSOMALL6"/>
</dbReference>
<evidence type="ECO:0000313" key="7">
    <source>
        <dbReference type="EMBL" id="MBL0849384.1"/>
    </source>
</evidence>
<sequence>MSRIGKKCIQVPLGVDILISGRKVQVKGPKGELSFVVSDNINVDLREGVLFVSPVDGSKKSRAAWGMSRTMLDNLVCGVSKGYEKRLEISGVGYRCSMVAEGLKISVGFSHDIIYSPPEEINVSVSKSTEVIVFGIKKQQVGQVAAEIRAYRKAEPYKGRGVKYKDENIVRKEGKKK</sequence>
<dbReference type="EMBL" id="SEOL01000013">
    <property type="protein sequence ID" value="MBL0849384.1"/>
    <property type="molecule type" value="Genomic_DNA"/>
</dbReference>
<dbReference type="NCBIfam" id="TIGR03654">
    <property type="entry name" value="L6_bact"/>
    <property type="match status" value="1"/>
</dbReference>
<evidence type="ECO:0000256" key="3">
    <source>
        <dbReference type="HAMAP-Rule" id="MF_01365"/>
    </source>
</evidence>
<protein>
    <recommendedName>
        <fullName evidence="3">Large ribosomal subunit protein uL6</fullName>
    </recommendedName>
</protein>
<dbReference type="AlphaFoldDB" id="A0A937AJU2"/>
<dbReference type="Gene3D" id="3.90.930.12">
    <property type="entry name" value="Ribosomal protein L6, alpha-beta domain"/>
    <property type="match status" value="2"/>
</dbReference>
<feature type="domain" description="Large ribosomal subunit protein uL6 alpha-beta" evidence="6">
    <location>
        <begin position="11"/>
        <end position="82"/>
    </location>
</feature>
<evidence type="ECO:0000313" key="8">
    <source>
        <dbReference type="Proteomes" id="UP000736856"/>
    </source>
</evidence>
<evidence type="ECO:0000256" key="2">
    <source>
        <dbReference type="ARBA" id="ARBA00023274"/>
    </source>
</evidence>
<gene>
    <name evidence="3" type="primary">rplF</name>
    <name evidence="7" type="ORF">EU981_04855</name>
</gene>
<comment type="function">
    <text evidence="3 5">This protein binds to the 23S rRNA, and is important in its secondary structure. It is located near the subunit interface in the base of the L7/L12 stalk, and near the tRNA binding site of the peptidyltransferase center.</text>
</comment>
<dbReference type="InterPro" id="IPR036789">
    <property type="entry name" value="Ribosomal_uL6-like_a/b-dom_sf"/>
</dbReference>
<organism evidence="7 8">
    <name type="scientific">Candidatus Liberibacter ctenarytainae</name>
    <dbReference type="NCBI Taxonomy" id="2020335"/>
    <lineage>
        <taxon>Bacteria</taxon>
        <taxon>Pseudomonadati</taxon>
        <taxon>Pseudomonadota</taxon>
        <taxon>Alphaproteobacteria</taxon>
        <taxon>Hyphomicrobiales</taxon>
        <taxon>Rhizobiaceae</taxon>
        <taxon>Liberibacter</taxon>
    </lineage>
</organism>
<dbReference type="PANTHER" id="PTHR11655:SF14">
    <property type="entry name" value="LARGE RIBOSOMAL SUBUNIT PROTEIN UL6M"/>
    <property type="match status" value="1"/>
</dbReference>
<dbReference type="InterPro" id="IPR000702">
    <property type="entry name" value="Ribosomal_uL6-like"/>
</dbReference>
<dbReference type="GO" id="GO:0022625">
    <property type="term" value="C:cytosolic large ribosomal subunit"/>
    <property type="evidence" value="ECO:0007669"/>
    <property type="project" value="UniProtKB-UniRule"/>
</dbReference>
<comment type="subunit">
    <text evidence="3">Part of the 50S ribosomal subunit.</text>
</comment>
<comment type="caution">
    <text evidence="7">The sequence shown here is derived from an EMBL/GenBank/DDBJ whole genome shotgun (WGS) entry which is preliminary data.</text>
</comment>
<dbReference type="HAMAP" id="MF_01365_B">
    <property type="entry name" value="Ribosomal_uL6_B"/>
    <property type="match status" value="1"/>
</dbReference>
<evidence type="ECO:0000259" key="6">
    <source>
        <dbReference type="Pfam" id="PF00347"/>
    </source>
</evidence>
<dbReference type="PANTHER" id="PTHR11655">
    <property type="entry name" value="60S/50S RIBOSOMAL PROTEIN L6/L9"/>
    <property type="match status" value="1"/>
</dbReference>
<dbReference type="GO" id="GO:0019843">
    <property type="term" value="F:rRNA binding"/>
    <property type="evidence" value="ECO:0007669"/>
    <property type="project" value="UniProtKB-UniRule"/>
</dbReference>
<feature type="domain" description="Large ribosomal subunit protein uL6 alpha-beta" evidence="6">
    <location>
        <begin position="91"/>
        <end position="164"/>
    </location>
</feature>
<reference evidence="7" key="1">
    <citation type="submission" date="2019-02" db="EMBL/GenBank/DDBJ databases">
        <title>A novel Candidatus Liberibacter species associated with the New Zealand native fuchsia psyllid, Ctenarytaina fuchsiae.</title>
        <authorList>
            <person name="Thompson S.M."/>
            <person name="Jorgensen N."/>
            <person name="David C."/>
            <person name="Bulman S.R."/>
            <person name="Smith G.R."/>
        </authorList>
    </citation>
    <scope>NUCLEOTIDE SEQUENCE</scope>
    <source>
        <strain evidence="7">Oxford</strain>
    </source>
</reference>
<evidence type="ECO:0000256" key="4">
    <source>
        <dbReference type="RuleBase" id="RU003869"/>
    </source>
</evidence>
<dbReference type="SUPFAM" id="SSF56053">
    <property type="entry name" value="Ribosomal protein L6"/>
    <property type="match status" value="2"/>
</dbReference>
<evidence type="ECO:0000256" key="5">
    <source>
        <dbReference type="RuleBase" id="RU003870"/>
    </source>
</evidence>
<keyword evidence="2 3" id="KW-0687">Ribonucleoprotein</keyword>
<dbReference type="InterPro" id="IPR020040">
    <property type="entry name" value="Ribosomal_uL6_a/b-dom"/>
</dbReference>